<dbReference type="RefSeq" id="WP_399653406.1">
    <property type="nucleotide sequence ID" value="NZ_JBITYG010000008.1"/>
</dbReference>
<sequence>MKRQVNRCASAALAVLLGWAGLTGCSSDSPASAPASSAASAVKSGASSAASAASSAAASAAASAQAAASSALENVKGGLDAKADVTLGPVTTGSDGRTDVPVKVTNHDSKPRRYTVLVNFKNPSGTVIDVSALNVPEVAAGATTDATARSNRTLTGTVTPEVLSALRY</sequence>
<evidence type="ECO:0000256" key="1">
    <source>
        <dbReference type="SAM" id="SignalP"/>
    </source>
</evidence>
<proteinExistence type="predicted"/>
<evidence type="ECO:0000313" key="3">
    <source>
        <dbReference type="Proteomes" id="UP001614394"/>
    </source>
</evidence>
<evidence type="ECO:0000313" key="2">
    <source>
        <dbReference type="EMBL" id="MFI9103813.1"/>
    </source>
</evidence>
<comment type="caution">
    <text evidence="2">The sequence shown here is derived from an EMBL/GenBank/DDBJ whole genome shotgun (WGS) entry which is preliminary data.</text>
</comment>
<keyword evidence="1" id="KW-0732">Signal</keyword>
<feature type="signal peptide" evidence="1">
    <location>
        <begin position="1"/>
        <end position="20"/>
    </location>
</feature>
<organism evidence="2 3">
    <name type="scientific">Streptomyces fildesensis</name>
    <dbReference type="NCBI Taxonomy" id="375757"/>
    <lineage>
        <taxon>Bacteria</taxon>
        <taxon>Bacillati</taxon>
        <taxon>Actinomycetota</taxon>
        <taxon>Actinomycetes</taxon>
        <taxon>Kitasatosporales</taxon>
        <taxon>Streptomycetaceae</taxon>
        <taxon>Streptomyces</taxon>
    </lineage>
</organism>
<keyword evidence="3" id="KW-1185">Reference proteome</keyword>
<evidence type="ECO:0008006" key="4">
    <source>
        <dbReference type="Google" id="ProtNLM"/>
    </source>
</evidence>
<feature type="chain" id="PRO_5046481264" description="Lipoprotein" evidence="1">
    <location>
        <begin position="21"/>
        <end position="168"/>
    </location>
</feature>
<accession>A0ABW8CBL4</accession>
<dbReference type="Proteomes" id="UP001614394">
    <property type="component" value="Unassembled WGS sequence"/>
</dbReference>
<gene>
    <name evidence="2" type="ORF">ACIGXA_25150</name>
</gene>
<protein>
    <recommendedName>
        <fullName evidence="4">Lipoprotein</fullName>
    </recommendedName>
</protein>
<name>A0ABW8CBL4_9ACTN</name>
<dbReference type="EMBL" id="JBITYG010000008">
    <property type="protein sequence ID" value="MFI9103813.1"/>
    <property type="molecule type" value="Genomic_DNA"/>
</dbReference>
<dbReference type="PROSITE" id="PS51257">
    <property type="entry name" value="PROKAR_LIPOPROTEIN"/>
    <property type="match status" value="1"/>
</dbReference>
<reference evidence="2 3" key="1">
    <citation type="submission" date="2024-10" db="EMBL/GenBank/DDBJ databases">
        <title>The Natural Products Discovery Center: Release of the First 8490 Sequenced Strains for Exploring Actinobacteria Biosynthetic Diversity.</title>
        <authorList>
            <person name="Kalkreuter E."/>
            <person name="Kautsar S.A."/>
            <person name="Yang D."/>
            <person name="Bader C.D."/>
            <person name="Teijaro C.N."/>
            <person name="Fluegel L."/>
            <person name="Davis C.M."/>
            <person name="Simpson J.R."/>
            <person name="Lauterbach L."/>
            <person name="Steele A.D."/>
            <person name="Gui C."/>
            <person name="Meng S."/>
            <person name="Li G."/>
            <person name="Viehrig K."/>
            <person name="Ye F."/>
            <person name="Su P."/>
            <person name="Kiefer A.F."/>
            <person name="Nichols A."/>
            <person name="Cepeda A.J."/>
            <person name="Yan W."/>
            <person name="Fan B."/>
            <person name="Jiang Y."/>
            <person name="Adhikari A."/>
            <person name="Zheng C.-J."/>
            <person name="Schuster L."/>
            <person name="Cowan T.M."/>
            <person name="Smanski M.J."/>
            <person name="Chevrette M.G."/>
            <person name="De Carvalho L.P.S."/>
            <person name="Shen B."/>
        </authorList>
    </citation>
    <scope>NUCLEOTIDE SEQUENCE [LARGE SCALE GENOMIC DNA]</scope>
    <source>
        <strain evidence="2 3">NPDC053399</strain>
    </source>
</reference>